<evidence type="ECO:0008006" key="3">
    <source>
        <dbReference type="Google" id="ProtNLM"/>
    </source>
</evidence>
<protein>
    <recommendedName>
        <fullName evidence="3">ATP-dependent DNA helicase RecG C-terminal domain-containing protein</fullName>
    </recommendedName>
</protein>
<dbReference type="EMBL" id="JANPWE010000007">
    <property type="protein sequence ID" value="MCR6546439.1"/>
    <property type="molecule type" value="Genomic_DNA"/>
</dbReference>
<dbReference type="Pfam" id="PF13749">
    <property type="entry name" value="HATPase_c_4"/>
    <property type="match status" value="1"/>
</dbReference>
<evidence type="ECO:0000313" key="2">
    <source>
        <dbReference type="Proteomes" id="UP001524944"/>
    </source>
</evidence>
<reference evidence="1 2" key="1">
    <citation type="submission" date="2022-08" db="EMBL/GenBank/DDBJ databases">
        <title>Proteogenomics of the novel Dehalobacterium formicoaceticum strain EZ94 highlights a key role of methyltransferases during anaerobic dichloromethane degradation.</title>
        <authorList>
            <person name="Wasmund K."/>
        </authorList>
    </citation>
    <scope>NUCLEOTIDE SEQUENCE [LARGE SCALE GENOMIC DNA]</scope>
    <source>
        <strain evidence="1 2">EZ94</strain>
    </source>
</reference>
<evidence type="ECO:0000313" key="1">
    <source>
        <dbReference type="EMBL" id="MCR6546439.1"/>
    </source>
</evidence>
<organism evidence="1 2">
    <name type="scientific">Dehalobacterium formicoaceticum</name>
    <dbReference type="NCBI Taxonomy" id="51515"/>
    <lineage>
        <taxon>Bacteria</taxon>
        <taxon>Bacillati</taxon>
        <taxon>Bacillota</taxon>
        <taxon>Clostridia</taxon>
        <taxon>Eubacteriales</taxon>
        <taxon>Peptococcaceae</taxon>
        <taxon>Dehalobacterium</taxon>
    </lineage>
</organism>
<gene>
    <name evidence="1" type="ORF">NVS47_13120</name>
</gene>
<dbReference type="RefSeq" id="WP_198306509.1">
    <property type="nucleotide sequence ID" value="NZ_CP022121.1"/>
</dbReference>
<dbReference type="PANTHER" id="PTHR30595:SF6">
    <property type="entry name" value="SCHLAFEN ALBA-2 DOMAIN-CONTAINING PROTEIN"/>
    <property type="match status" value="1"/>
</dbReference>
<accession>A0ABT1Y6D0</accession>
<name>A0ABT1Y6D0_9FIRM</name>
<comment type="caution">
    <text evidence="1">The sequence shown here is derived from an EMBL/GenBank/DDBJ whole genome shotgun (WGS) entry which is preliminary data.</text>
</comment>
<dbReference type="PANTHER" id="PTHR30595">
    <property type="entry name" value="GLPR-RELATED TRANSCRIPTIONAL REPRESSOR"/>
    <property type="match status" value="1"/>
</dbReference>
<dbReference type="InterPro" id="IPR038475">
    <property type="entry name" value="RecG_C_sf"/>
</dbReference>
<dbReference type="Proteomes" id="UP001524944">
    <property type="component" value="Unassembled WGS sequence"/>
</dbReference>
<sequence>MEIPAIALEEALINAIVHRNYFVQSNIRIFVFDNRVEIISPGCLPNTLNVEAIKTGIHIARNPILLSHIKDIKDVPYRGTGMGITRIIRSCKEQGIQVDFFNEVDKNQFKVVFWREQQRV</sequence>
<proteinExistence type="predicted"/>
<keyword evidence="2" id="KW-1185">Reference proteome</keyword>
<dbReference type="Gene3D" id="3.30.565.60">
    <property type="match status" value="1"/>
</dbReference>